<keyword evidence="6 13" id="KW-1133">Transmembrane helix</keyword>
<name>G5JTW5_STRCG</name>
<gene>
    <name evidence="15" type="ORF">STRCR_1215</name>
</gene>
<evidence type="ECO:0000256" key="7">
    <source>
        <dbReference type="ARBA" id="ARBA00023015"/>
    </source>
</evidence>
<feature type="domain" description="Cell envelope-related transcriptional attenuator" evidence="14">
    <location>
        <begin position="216"/>
        <end position="391"/>
    </location>
</feature>
<evidence type="ECO:0000256" key="4">
    <source>
        <dbReference type="ARBA" id="ARBA00022692"/>
    </source>
</evidence>
<organism evidence="15 16">
    <name type="scientific">Streptococcus criceti HS-6</name>
    <dbReference type="NCBI Taxonomy" id="873449"/>
    <lineage>
        <taxon>Bacteria</taxon>
        <taxon>Bacillati</taxon>
        <taxon>Bacillota</taxon>
        <taxon>Bacilli</taxon>
        <taxon>Lactobacillales</taxon>
        <taxon>Streptococcaceae</taxon>
        <taxon>Streptococcus</taxon>
    </lineage>
</organism>
<sequence length="474" mass="54132">MANHNLTHHEELRYNYLMRNYHYLSPKEQEEFHYLRNKVEAFNQAQRSRSAYQYGQSDYQEEPDNSSQWYQNDDTDDGYYPDYDDDLDQDGYTDQGLPLYDDEHSSYQARKARQRSQRTVEPTVYDSSAKPSRPKRPRNNRHWVKRTFLALLGIMLLIFAGMGYKFYKGLSAVNGANSKYKPAIKEKFNGEDTEDGTNILILGSDKRVTQGSTDARTDSIMVVNIGNSDHKAKMVSFMRDTLINIDGASADSYSNDQKLNTAFNLGEQDGNQGAEYMRQALKDNFGLKIKYYVMLDFETFAEAVDTLFPNGVEINAKFATVEGEEVSEVQVPDDLNAKDGVTPEQTIKVGKQRMDGRTLLNYARFRHDDEGDFGRTKRQQQVMKAVISQIKNPTKLFTGSEAVGKVFAMTSTNMPYSFLLKNGVSIMTDASKGIQQKTVPENGDWVDDYDMYGGLGLSIDFDHYRSQLKKMGMR</sequence>
<keyword evidence="9" id="KW-0804">Transcription</keyword>
<evidence type="ECO:0000256" key="8">
    <source>
        <dbReference type="ARBA" id="ARBA00023136"/>
    </source>
</evidence>
<keyword evidence="8 13" id="KW-0472">Membrane</keyword>
<dbReference type="OrthoDB" id="9782542at2"/>
<evidence type="ECO:0000256" key="10">
    <source>
        <dbReference type="ARBA" id="ARBA00037178"/>
    </source>
</evidence>
<evidence type="ECO:0000256" key="12">
    <source>
        <dbReference type="SAM" id="MobiDB-lite"/>
    </source>
</evidence>
<dbReference type="InterPro" id="IPR050922">
    <property type="entry name" value="LytR/CpsA/Psr_CW_biosynth"/>
</dbReference>
<dbReference type="RefSeq" id="WP_004227951.1">
    <property type="nucleotide sequence ID" value="NZ_AEUV02000002.1"/>
</dbReference>
<reference evidence="15" key="1">
    <citation type="submission" date="2011-07" db="EMBL/GenBank/DDBJ databases">
        <authorList>
            <person name="Stanhope M.J."/>
            <person name="Durkin A.S."/>
            <person name="Hostetler J."/>
            <person name="Kim M."/>
            <person name="Radune D."/>
            <person name="Singh I."/>
            <person name="Town C.D."/>
        </authorList>
    </citation>
    <scope>NUCLEOTIDE SEQUENCE [LARGE SCALE GENOMIC DNA]</scope>
    <source>
        <strain evidence="15">HS-6</strain>
    </source>
</reference>
<evidence type="ECO:0000256" key="5">
    <source>
        <dbReference type="ARBA" id="ARBA00022968"/>
    </source>
</evidence>
<feature type="region of interest" description="Disordered" evidence="12">
    <location>
        <begin position="47"/>
        <end position="139"/>
    </location>
</feature>
<evidence type="ECO:0000256" key="11">
    <source>
        <dbReference type="ARBA" id="ARBA00040752"/>
    </source>
</evidence>
<comment type="subcellular location">
    <subcellularLocation>
        <location evidence="1">Cell membrane</location>
        <topology evidence="1">Single-pass type II membrane protein</topology>
    </subcellularLocation>
</comment>
<accession>G5JTW5</accession>
<evidence type="ECO:0000259" key="14">
    <source>
        <dbReference type="Pfam" id="PF03816"/>
    </source>
</evidence>
<evidence type="ECO:0000256" key="9">
    <source>
        <dbReference type="ARBA" id="ARBA00023163"/>
    </source>
</evidence>
<feature type="compositionally biased region" description="Acidic residues" evidence="12">
    <location>
        <begin position="73"/>
        <end position="91"/>
    </location>
</feature>
<keyword evidence="16" id="KW-1185">Reference proteome</keyword>
<feature type="compositionally biased region" description="Polar residues" evidence="12">
    <location>
        <begin position="47"/>
        <end position="58"/>
    </location>
</feature>
<evidence type="ECO:0000256" key="1">
    <source>
        <dbReference type="ARBA" id="ARBA00004401"/>
    </source>
</evidence>
<proteinExistence type="inferred from homology"/>
<evidence type="ECO:0000313" key="15">
    <source>
        <dbReference type="EMBL" id="EHI74579.1"/>
    </source>
</evidence>
<keyword evidence="4 13" id="KW-0812">Transmembrane</keyword>
<comment type="similarity">
    <text evidence="2">Belongs to the LytR/CpsA/Psr (LCP) family.</text>
</comment>
<evidence type="ECO:0000256" key="3">
    <source>
        <dbReference type="ARBA" id="ARBA00022475"/>
    </source>
</evidence>
<feature type="transmembrane region" description="Helical" evidence="13">
    <location>
        <begin position="143"/>
        <end position="164"/>
    </location>
</feature>
<comment type="caution">
    <text evidence="15">The sequence shown here is derived from an EMBL/GenBank/DDBJ whole genome shotgun (WGS) entry which is preliminary data.</text>
</comment>
<dbReference type="Proteomes" id="UP000004322">
    <property type="component" value="Unassembled WGS sequence"/>
</dbReference>
<dbReference type="InterPro" id="IPR004474">
    <property type="entry name" value="LytR_CpsA_psr"/>
</dbReference>
<dbReference type="PANTHER" id="PTHR33392">
    <property type="entry name" value="POLYISOPRENYL-TEICHOIC ACID--PEPTIDOGLYCAN TEICHOIC ACID TRANSFERASE TAGU"/>
    <property type="match status" value="1"/>
</dbReference>
<keyword evidence="5" id="KW-0735">Signal-anchor</keyword>
<dbReference type="GO" id="GO:0005886">
    <property type="term" value="C:plasma membrane"/>
    <property type="evidence" value="ECO:0007669"/>
    <property type="project" value="UniProtKB-SubCell"/>
</dbReference>
<dbReference type="eggNOG" id="COG1316">
    <property type="taxonomic scope" value="Bacteria"/>
</dbReference>
<comment type="function">
    <text evidence="10">Involved in SarA attenuation. Affects resistance to oxacillin and teicoplanin, as well as the synthesis of virulence factors.</text>
</comment>
<dbReference type="Gene3D" id="3.40.630.190">
    <property type="entry name" value="LCP protein"/>
    <property type="match status" value="1"/>
</dbReference>
<dbReference type="STRING" id="873449.STRCR_1215"/>
<dbReference type="PANTHER" id="PTHR33392:SF8">
    <property type="entry name" value="REGULATORY PROTEIN MSRR"/>
    <property type="match status" value="1"/>
</dbReference>
<evidence type="ECO:0000313" key="16">
    <source>
        <dbReference type="Proteomes" id="UP000004322"/>
    </source>
</evidence>
<keyword evidence="3" id="KW-1003">Cell membrane</keyword>
<evidence type="ECO:0000256" key="6">
    <source>
        <dbReference type="ARBA" id="ARBA00022989"/>
    </source>
</evidence>
<dbReference type="AlphaFoldDB" id="G5JTW5"/>
<protein>
    <recommendedName>
        <fullName evidence="11">Regulatory protein MsrR</fullName>
    </recommendedName>
</protein>
<dbReference type="Pfam" id="PF03816">
    <property type="entry name" value="LytR_cpsA_psr"/>
    <property type="match status" value="1"/>
</dbReference>
<evidence type="ECO:0000256" key="2">
    <source>
        <dbReference type="ARBA" id="ARBA00006068"/>
    </source>
</evidence>
<dbReference type="NCBIfam" id="TIGR00350">
    <property type="entry name" value="lytR_cpsA_psr"/>
    <property type="match status" value="1"/>
</dbReference>
<evidence type="ECO:0000256" key="13">
    <source>
        <dbReference type="SAM" id="Phobius"/>
    </source>
</evidence>
<keyword evidence="7" id="KW-0805">Transcription regulation</keyword>
<dbReference type="EMBL" id="AEUV02000002">
    <property type="protein sequence ID" value="EHI74579.1"/>
    <property type="molecule type" value="Genomic_DNA"/>
</dbReference>